<feature type="transmembrane region" description="Helical" evidence="6">
    <location>
        <begin position="41"/>
        <end position="64"/>
    </location>
</feature>
<evidence type="ECO:0000256" key="1">
    <source>
        <dbReference type="ARBA" id="ARBA00004127"/>
    </source>
</evidence>
<dbReference type="AlphaFoldDB" id="A0A8K0CK10"/>
<evidence type="ECO:0000313" key="9">
    <source>
        <dbReference type="Proteomes" id="UP000801492"/>
    </source>
</evidence>
<dbReference type="PANTHER" id="PTHR21324:SF2">
    <property type="entry name" value="EG:22E5.9 PROTEIN"/>
    <property type="match status" value="1"/>
</dbReference>
<evidence type="ECO:0000256" key="3">
    <source>
        <dbReference type="ARBA" id="ARBA00022692"/>
    </source>
</evidence>
<dbReference type="EMBL" id="VTPC01074938">
    <property type="protein sequence ID" value="KAF2888680.1"/>
    <property type="molecule type" value="Genomic_DNA"/>
</dbReference>
<dbReference type="OrthoDB" id="191706at2759"/>
<comment type="similarity">
    <text evidence="2">Belongs to the DRAM/TMEM150 family.</text>
</comment>
<dbReference type="Proteomes" id="UP000801492">
    <property type="component" value="Unassembled WGS sequence"/>
</dbReference>
<feature type="non-terminal residue" evidence="8">
    <location>
        <position position="1"/>
    </location>
</feature>
<feature type="transmembrane region" description="Helical" evidence="6">
    <location>
        <begin position="16"/>
        <end position="35"/>
    </location>
</feature>
<evidence type="ECO:0000259" key="7">
    <source>
        <dbReference type="Pfam" id="PF10277"/>
    </source>
</evidence>
<keyword evidence="9" id="KW-1185">Reference proteome</keyword>
<dbReference type="GO" id="GO:0012505">
    <property type="term" value="C:endomembrane system"/>
    <property type="evidence" value="ECO:0007669"/>
    <property type="project" value="UniProtKB-SubCell"/>
</dbReference>
<gene>
    <name evidence="8" type="ORF">ILUMI_17493</name>
</gene>
<evidence type="ECO:0000256" key="2">
    <source>
        <dbReference type="ARBA" id="ARBA00006565"/>
    </source>
</evidence>
<feature type="domain" description="CWH43-like N-terminal" evidence="7">
    <location>
        <begin position="9"/>
        <end position="109"/>
    </location>
</feature>
<protein>
    <recommendedName>
        <fullName evidence="7">CWH43-like N-terminal domain-containing protein</fullName>
    </recommendedName>
</protein>
<dbReference type="PANTHER" id="PTHR21324">
    <property type="entry name" value="FASTING-INDUCIBLE INTEGRAL MEMBRANE PROTEIN TM6P1-RELATED"/>
    <property type="match status" value="1"/>
</dbReference>
<accession>A0A8K0CK10</accession>
<comment type="caution">
    <text evidence="8">The sequence shown here is derived from an EMBL/GenBank/DDBJ whole genome shotgun (WGS) entry which is preliminary data.</text>
</comment>
<proteinExistence type="inferred from homology"/>
<dbReference type="Pfam" id="PF10277">
    <property type="entry name" value="Frag1"/>
    <property type="match status" value="1"/>
</dbReference>
<evidence type="ECO:0000313" key="8">
    <source>
        <dbReference type="EMBL" id="KAF2888680.1"/>
    </source>
</evidence>
<organism evidence="8 9">
    <name type="scientific">Ignelater luminosus</name>
    <name type="common">Cucubano</name>
    <name type="synonym">Pyrophorus luminosus</name>
    <dbReference type="NCBI Taxonomy" id="2038154"/>
    <lineage>
        <taxon>Eukaryota</taxon>
        <taxon>Metazoa</taxon>
        <taxon>Ecdysozoa</taxon>
        <taxon>Arthropoda</taxon>
        <taxon>Hexapoda</taxon>
        <taxon>Insecta</taxon>
        <taxon>Pterygota</taxon>
        <taxon>Neoptera</taxon>
        <taxon>Endopterygota</taxon>
        <taxon>Coleoptera</taxon>
        <taxon>Polyphaga</taxon>
        <taxon>Elateriformia</taxon>
        <taxon>Elateroidea</taxon>
        <taxon>Elateridae</taxon>
        <taxon>Agrypninae</taxon>
        <taxon>Pyrophorini</taxon>
        <taxon>Ignelater</taxon>
    </lineage>
</organism>
<dbReference type="InterPro" id="IPR050911">
    <property type="entry name" value="DRAM/TMEM150_Autophagy_Mod"/>
</dbReference>
<keyword evidence="4 6" id="KW-1133">Transmembrane helix</keyword>
<reference evidence="8" key="1">
    <citation type="submission" date="2019-08" db="EMBL/GenBank/DDBJ databases">
        <title>The genome of the North American firefly Photinus pyralis.</title>
        <authorList>
            <consortium name="Photinus pyralis genome working group"/>
            <person name="Fallon T.R."/>
            <person name="Sander Lower S.E."/>
            <person name="Weng J.-K."/>
        </authorList>
    </citation>
    <scope>NUCLEOTIDE SEQUENCE</scope>
    <source>
        <strain evidence="8">TRF0915ILg1</strain>
        <tissue evidence="8">Whole body</tissue>
    </source>
</reference>
<sequence>MINESHEIDCSKWNRCSMWCAMIGCLGMSIVANFQKMNMRGVHFLGADMVLGGGVLYTIFQAKISYDLRELARKHEAYGIKHKNILLRIIISGVCIVLFFVLVGFGYASEKDLQ</sequence>
<keyword evidence="5 6" id="KW-0472">Membrane</keyword>
<feature type="transmembrane region" description="Helical" evidence="6">
    <location>
        <begin position="85"/>
        <end position="108"/>
    </location>
</feature>
<comment type="subcellular location">
    <subcellularLocation>
        <location evidence="1">Endomembrane system</location>
        <topology evidence="1">Multi-pass membrane protein</topology>
    </subcellularLocation>
</comment>
<evidence type="ECO:0000256" key="6">
    <source>
        <dbReference type="SAM" id="Phobius"/>
    </source>
</evidence>
<keyword evidence="3 6" id="KW-0812">Transmembrane</keyword>
<name>A0A8K0CK10_IGNLU</name>
<evidence type="ECO:0000256" key="5">
    <source>
        <dbReference type="ARBA" id="ARBA00023136"/>
    </source>
</evidence>
<evidence type="ECO:0000256" key="4">
    <source>
        <dbReference type="ARBA" id="ARBA00022989"/>
    </source>
</evidence>
<dbReference type="InterPro" id="IPR019402">
    <property type="entry name" value="CWH43_N"/>
</dbReference>